<evidence type="ECO:0000313" key="1">
    <source>
        <dbReference type="EMBL" id="TDP94300.1"/>
    </source>
</evidence>
<sequence length="207" mass="21822">MNEAHGFPELRGALFEPDSLDGFTLEQLSEYLDAGRTPADPAIETSPGCQLALDALANLREFRADLLARDTAAEAPADESWVQGVLAGIALDARAGRRVPVSASDAGVDLGITEGAVRGLIRAAEARVPGVLVGGCRLDGDVTAHGAPTRINVDASVRYGIPIPAVVAQLRSEIAGRLATHTELNISGIDITIRDIQWLPRALEEDQ</sequence>
<accession>A0A4R6S3T2</accession>
<dbReference type="Proteomes" id="UP000295601">
    <property type="component" value="Unassembled WGS sequence"/>
</dbReference>
<organism evidence="1 2">
    <name type="scientific">Leucobacter luti</name>
    <dbReference type="NCBI Taxonomy" id="340320"/>
    <lineage>
        <taxon>Bacteria</taxon>
        <taxon>Bacillati</taxon>
        <taxon>Actinomycetota</taxon>
        <taxon>Actinomycetes</taxon>
        <taxon>Micrococcales</taxon>
        <taxon>Microbacteriaceae</taxon>
        <taxon>Leucobacter</taxon>
    </lineage>
</organism>
<proteinExistence type="predicted"/>
<dbReference type="AlphaFoldDB" id="A0A4R6S3T2"/>
<evidence type="ECO:0000313" key="2">
    <source>
        <dbReference type="Proteomes" id="UP000295601"/>
    </source>
</evidence>
<dbReference type="RefSeq" id="WP_133615894.1">
    <property type="nucleotide sequence ID" value="NZ_CP080492.1"/>
</dbReference>
<comment type="caution">
    <text evidence="1">The sequence shown here is derived from an EMBL/GenBank/DDBJ whole genome shotgun (WGS) entry which is preliminary data.</text>
</comment>
<protein>
    <recommendedName>
        <fullName evidence="3">Asp23/Gls24 family envelope stress response protein</fullName>
    </recommendedName>
</protein>
<dbReference type="OrthoDB" id="4953969at2"/>
<dbReference type="EMBL" id="SNYA01000002">
    <property type="protein sequence ID" value="TDP94300.1"/>
    <property type="molecule type" value="Genomic_DNA"/>
</dbReference>
<evidence type="ECO:0008006" key="3">
    <source>
        <dbReference type="Google" id="ProtNLM"/>
    </source>
</evidence>
<reference evidence="1 2" key="1">
    <citation type="submission" date="2019-03" db="EMBL/GenBank/DDBJ databases">
        <title>Genomic analyses of the natural microbiome of Caenorhabditis elegans.</title>
        <authorList>
            <person name="Samuel B."/>
        </authorList>
    </citation>
    <scope>NUCLEOTIDE SEQUENCE [LARGE SCALE GENOMIC DNA]</scope>
    <source>
        <strain evidence="1 2">JUb18</strain>
    </source>
</reference>
<name>A0A4R6S3T2_9MICO</name>
<gene>
    <name evidence="1" type="ORF">EDF62_0714</name>
</gene>
<keyword evidence="2" id="KW-1185">Reference proteome</keyword>